<gene>
    <name evidence="8" type="ORF">HMPREF0179_03643</name>
</gene>
<reference evidence="8 9" key="1">
    <citation type="submission" date="2010-10" db="EMBL/GenBank/DDBJ databases">
        <authorList>
            <consortium name="The Broad Institute Genome Sequencing Platform"/>
            <person name="Ward D."/>
            <person name="Earl A."/>
            <person name="Feldgarden M."/>
            <person name="Young S.K."/>
            <person name="Gargeya S."/>
            <person name="Zeng Q."/>
            <person name="Alvarado L."/>
            <person name="Berlin A."/>
            <person name="Bochicchio J."/>
            <person name="Chapman S.B."/>
            <person name="Chen Z."/>
            <person name="Freedman E."/>
            <person name="Gellesch M."/>
            <person name="Goldberg J."/>
            <person name="Griggs A."/>
            <person name="Gujja S."/>
            <person name="Heilman E."/>
            <person name="Heiman D."/>
            <person name="Howarth C."/>
            <person name="Mehta T."/>
            <person name="Neiman D."/>
            <person name="Pearson M."/>
            <person name="Roberts A."/>
            <person name="Saif S."/>
            <person name="Shea T."/>
            <person name="Shenoy N."/>
            <person name="Sisk P."/>
            <person name="Stolte C."/>
            <person name="Sykes S."/>
            <person name="White J."/>
            <person name="Yandava C."/>
            <person name="Allen-Vercoe E."/>
            <person name="Sibley C."/>
            <person name="Ambrose C.E."/>
            <person name="Strauss J."/>
            <person name="Daigneault M."/>
            <person name="Haas B."/>
            <person name="Nusbaum C."/>
            <person name="Birren B."/>
        </authorList>
    </citation>
    <scope>NUCLEOTIDE SEQUENCE [LARGE SCALE GENOMIC DNA]</scope>
    <source>
        <strain evidence="8 9">3_1_6</strain>
    </source>
</reference>
<dbReference type="RefSeq" id="WP_005030722.1">
    <property type="nucleotide sequence ID" value="NZ_KE150238.1"/>
</dbReference>
<dbReference type="SUPFAM" id="SSF54862">
    <property type="entry name" value="4Fe-4S ferredoxins"/>
    <property type="match status" value="1"/>
</dbReference>
<reference evidence="8 9" key="2">
    <citation type="submission" date="2013-04" db="EMBL/GenBank/DDBJ databases">
        <title>The Genome Sequence of Bilophila wadsworthia 3_1_6.</title>
        <authorList>
            <consortium name="The Broad Institute Genomics Platform"/>
            <person name="Earl A."/>
            <person name="Ward D."/>
            <person name="Feldgarden M."/>
            <person name="Gevers D."/>
            <person name="Sibley C."/>
            <person name="Strauss J."/>
            <person name="Allen-Vercoe E."/>
            <person name="Walker B."/>
            <person name="Young S."/>
            <person name="Zeng Q."/>
            <person name="Gargeya S."/>
            <person name="Fitzgerald M."/>
            <person name="Haas B."/>
            <person name="Abouelleil A."/>
            <person name="Allen A.W."/>
            <person name="Alvarado L."/>
            <person name="Arachchi H.M."/>
            <person name="Berlin A.M."/>
            <person name="Chapman S.B."/>
            <person name="Gainer-Dewar J."/>
            <person name="Goldberg J."/>
            <person name="Griggs A."/>
            <person name="Gujja S."/>
            <person name="Hansen M."/>
            <person name="Howarth C."/>
            <person name="Imamovic A."/>
            <person name="Ireland A."/>
            <person name="Larimer J."/>
            <person name="McCowan C."/>
            <person name="Murphy C."/>
            <person name="Pearson M."/>
            <person name="Poon T.W."/>
            <person name="Priest M."/>
            <person name="Roberts A."/>
            <person name="Saif S."/>
            <person name="Shea T."/>
            <person name="Sisk P."/>
            <person name="Sykes S."/>
            <person name="Wortman J."/>
            <person name="Nusbaum C."/>
            <person name="Birren B."/>
        </authorList>
    </citation>
    <scope>NUCLEOTIDE SEQUENCE [LARGE SCALE GENOMIC DNA]</scope>
    <source>
        <strain evidence="8 9">3_1_6</strain>
    </source>
</reference>
<evidence type="ECO:0000256" key="5">
    <source>
        <dbReference type="ARBA" id="ARBA00023004"/>
    </source>
</evidence>
<dbReference type="STRING" id="563192.HMPREF0179_03643"/>
<dbReference type="PROSITE" id="PS51379">
    <property type="entry name" value="4FE4S_FER_2"/>
    <property type="match status" value="1"/>
</dbReference>
<evidence type="ECO:0000256" key="4">
    <source>
        <dbReference type="ARBA" id="ARBA00022737"/>
    </source>
</evidence>
<dbReference type="Proteomes" id="UP000006034">
    <property type="component" value="Unassembled WGS sequence"/>
</dbReference>
<evidence type="ECO:0000313" key="8">
    <source>
        <dbReference type="EMBL" id="EFV42582.1"/>
    </source>
</evidence>
<evidence type="ECO:0000256" key="2">
    <source>
        <dbReference type="ARBA" id="ARBA00022485"/>
    </source>
</evidence>
<keyword evidence="3" id="KW-0479">Metal-binding</keyword>
<protein>
    <submittedName>
        <fullName evidence="8">Formate dehydrogenase, beta subunit</fullName>
    </submittedName>
</protein>
<dbReference type="eggNOG" id="COG0437">
    <property type="taxonomic scope" value="Bacteria"/>
</dbReference>
<evidence type="ECO:0000256" key="1">
    <source>
        <dbReference type="ARBA" id="ARBA00004196"/>
    </source>
</evidence>
<dbReference type="PANTHER" id="PTHR43545:SF6">
    <property type="entry name" value="FORMATE DEHYDROGENASE, NITRATE-INDUCIBLE, IRON-SULFUR SUBUNIT"/>
    <property type="match status" value="1"/>
</dbReference>
<evidence type="ECO:0000259" key="7">
    <source>
        <dbReference type="PROSITE" id="PS51379"/>
    </source>
</evidence>
<dbReference type="HOGENOM" id="CLU_043374_0_3_7"/>
<dbReference type="Pfam" id="PF13247">
    <property type="entry name" value="Fer4_11"/>
    <property type="match status" value="1"/>
</dbReference>
<organism evidence="8 9">
    <name type="scientific">Bilophila wadsworthia (strain 3_1_6)</name>
    <dbReference type="NCBI Taxonomy" id="563192"/>
    <lineage>
        <taxon>Bacteria</taxon>
        <taxon>Pseudomonadati</taxon>
        <taxon>Thermodesulfobacteriota</taxon>
        <taxon>Desulfovibrionia</taxon>
        <taxon>Desulfovibrionales</taxon>
        <taxon>Desulfovibrionaceae</taxon>
        <taxon>Bilophila</taxon>
    </lineage>
</organism>
<dbReference type="GeneID" id="78084360"/>
<dbReference type="CDD" id="cd10559">
    <property type="entry name" value="W-FDH"/>
    <property type="match status" value="1"/>
</dbReference>
<keyword evidence="5" id="KW-0408">Iron</keyword>
<keyword evidence="9" id="KW-1185">Reference proteome</keyword>
<proteinExistence type="predicted"/>
<dbReference type="PANTHER" id="PTHR43545">
    <property type="entry name" value="FORMATE DEHYDROGENASE, NITRATE-INDUCIBLE, IRON-SULFUR SUBUNIT"/>
    <property type="match status" value="1"/>
</dbReference>
<dbReference type="GO" id="GO:0030313">
    <property type="term" value="C:cell envelope"/>
    <property type="evidence" value="ECO:0007669"/>
    <property type="project" value="UniProtKB-SubCell"/>
</dbReference>
<dbReference type="Gene3D" id="3.30.70.20">
    <property type="match status" value="2"/>
</dbReference>
<dbReference type="OrthoDB" id="9789030at2"/>
<evidence type="ECO:0000256" key="3">
    <source>
        <dbReference type="ARBA" id="ARBA00022723"/>
    </source>
</evidence>
<keyword evidence="2" id="KW-0004">4Fe-4S</keyword>
<name>E5YBR9_BILW3</name>
<dbReference type="GO" id="GO:0046872">
    <property type="term" value="F:metal ion binding"/>
    <property type="evidence" value="ECO:0007669"/>
    <property type="project" value="UniProtKB-KW"/>
</dbReference>
<dbReference type="InterPro" id="IPR051555">
    <property type="entry name" value="FDH_Electron_Transfer_Unit"/>
</dbReference>
<feature type="domain" description="4Fe-4S ferredoxin-type" evidence="7">
    <location>
        <begin position="5"/>
        <end position="35"/>
    </location>
</feature>
<comment type="subcellular location">
    <subcellularLocation>
        <location evidence="1">Cell envelope</location>
    </subcellularLocation>
</comment>
<accession>E5YBR9</accession>
<evidence type="ECO:0000313" key="9">
    <source>
        <dbReference type="Proteomes" id="UP000006034"/>
    </source>
</evidence>
<dbReference type="EMBL" id="ADCP02000001">
    <property type="protein sequence ID" value="EFV42582.1"/>
    <property type="molecule type" value="Genomic_DNA"/>
</dbReference>
<keyword evidence="6" id="KW-0411">Iron-sulfur</keyword>
<dbReference type="GO" id="GO:0051539">
    <property type="term" value="F:4 iron, 4 sulfur cluster binding"/>
    <property type="evidence" value="ECO:0007669"/>
    <property type="project" value="UniProtKB-KW"/>
</dbReference>
<comment type="caution">
    <text evidence="8">The sequence shown here is derived from an EMBL/GenBank/DDBJ whole genome shotgun (WGS) entry which is preliminary data.</text>
</comment>
<evidence type="ECO:0000256" key="6">
    <source>
        <dbReference type="ARBA" id="ARBA00023014"/>
    </source>
</evidence>
<sequence length="214" mass="23766">MSDGKTILVDVSRCTGCRGCQVACKQWNELPATDTVQTGSYQNPPDMNGDTYKIVRFREGRHENGKPYWNFFTDMCRHCVNPPCVLAADEGTMIHDEATGAVVYTEKTAENDFDVLLDACPYRIPRKNEKTGAIVKCTMCIDRISAGGIPACVQSCPTGAMRFGERAAMLELAHKRVEELKKEFPKAHAVDPDDVRVIYVITDDPDKYAEHVGA</sequence>
<dbReference type="InterPro" id="IPR017896">
    <property type="entry name" value="4Fe4S_Fe-S-bd"/>
</dbReference>
<dbReference type="AlphaFoldDB" id="E5YBR9"/>
<keyword evidence="4" id="KW-0677">Repeat</keyword>